<comment type="caution">
    <text evidence="1">The sequence shown here is derived from an EMBL/GenBank/DDBJ whole genome shotgun (WGS) entry which is preliminary data.</text>
</comment>
<dbReference type="InterPro" id="IPR016039">
    <property type="entry name" value="Thiolase-like"/>
</dbReference>
<dbReference type="STRING" id="1888891.DSOL_3884"/>
<evidence type="ECO:0000313" key="2">
    <source>
        <dbReference type="Proteomes" id="UP000186102"/>
    </source>
</evidence>
<proteinExistence type="predicted"/>
<evidence type="ECO:0000313" key="1">
    <source>
        <dbReference type="EMBL" id="OLN28807.1"/>
    </source>
</evidence>
<keyword evidence="2" id="KW-1185">Reference proteome</keyword>
<name>A0A1Q8QN91_9FIRM</name>
<gene>
    <name evidence="1" type="ORF">DSOL_3884</name>
</gene>
<dbReference type="GO" id="GO:0016746">
    <property type="term" value="F:acyltransferase activity"/>
    <property type="evidence" value="ECO:0007669"/>
    <property type="project" value="InterPro"/>
</dbReference>
<dbReference type="Gene3D" id="3.40.47.10">
    <property type="match status" value="1"/>
</dbReference>
<dbReference type="EMBL" id="MLBF01000039">
    <property type="protein sequence ID" value="OLN28807.1"/>
    <property type="molecule type" value="Genomic_DNA"/>
</dbReference>
<accession>A0A1Q8QN91</accession>
<dbReference type="Proteomes" id="UP000186102">
    <property type="component" value="Unassembled WGS sequence"/>
</dbReference>
<protein>
    <submittedName>
        <fullName evidence="1">Uncharacterized protein</fullName>
    </submittedName>
</protein>
<dbReference type="AlphaFoldDB" id="A0A1Q8QN91"/>
<organism evidence="1 2">
    <name type="scientific">Desulfosporosinus metallidurans</name>
    <dbReference type="NCBI Taxonomy" id="1888891"/>
    <lineage>
        <taxon>Bacteria</taxon>
        <taxon>Bacillati</taxon>
        <taxon>Bacillota</taxon>
        <taxon>Clostridia</taxon>
        <taxon>Eubacteriales</taxon>
        <taxon>Desulfitobacteriaceae</taxon>
        <taxon>Desulfosporosinus</taxon>
    </lineage>
</organism>
<reference evidence="1 2" key="1">
    <citation type="submission" date="2016-09" db="EMBL/GenBank/DDBJ databases">
        <title>Complete genome of Desulfosporosinus sp. OL.</title>
        <authorList>
            <person name="Mardanov A."/>
            <person name="Beletsky A."/>
            <person name="Panova A."/>
            <person name="Karnachuk O."/>
            <person name="Ravin N."/>
        </authorList>
    </citation>
    <scope>NUCLEOTIDE SEQUENCE [LARGE SCALE GENOMIC DNA]</scope>
    <source>
        <strain evidence="1 2">OL</strain>
    </source>
</reference>
<sequence length="54" mass="5947">MNFARAPWNNPALNALIDMCKAMRKGVKNYGLVHGNGGIGEIQGVAILERMYNK</sequence>